<comment type="caution">
    <text evidence="2">The sequence shown here is derived from an EMBL/GenBank/DDBJ whole genome shotgun (WGS) entry which is preliminary data.</text>
</comment>
<feature type="region of interest" description="Disordered" evidence="1">
    <location>
        <begin position="1"/>
        <end position="56"/>
    </location>
</feature>
<evidence type="ECO:0000313" key="3">
    <source>
        <dbReference type="Proteomes" id="UP000733379"/>
    </source>
</evidence>
<dbReference type="EMBL" id="JAHKNI010000010">
    <property type="protein sequence ID" value="MBU3065213.1"/>
    <property type="molecule type" value="Genomic_DNA"/>
</dbReference>
<dbReference type="SUPFAM" id="SSF160424">
    <property type="entry name" value="BH3703-like"/>
    <property type="match status" value="1"/>
</dbReference>
<name>A0ABS6B510_9NOCA</name>
<accession>A0ABS6B510</accession>
<reference evidence="2 3" key="1">
    <citation type="submission" date="2021-06" db="EMBL/GenBank/DDBJ databases">
        <title>Actinomycetes sequencing.</title>
        <authorList>
            <person name="Shan Q."/>
        </authorList>
    </citation>
    <scope>NUCLEOTIDE SEQUENCE [LARGE SCALE GENOMIC DNA]</scope>
    <source>
        <strain evidence="2 3">NEAU-G5</strain>
    </source>
</reference>
<dbReference type="InterPro" id="IPR036170">
    <property type="entry name" value="YezG-like_sf"/>
</dbReference>
<organism evidence="2 3">
    <name type="scientific">Nocardia albiluteola</name>
    <dbReference type="NCBI Taxonomy" id="2842303"/>
    <lineage>
        <taxon>Bacteria</taxon>
        <taxon>Bacillati</taxon>
        <taxon>Actinomycetota</taxon>
        <taxon>Actinomycetes</taxon>
        <taxon>Mycobacteriales</taxon>
        <taxon>Nocardiaceae</taxon>
        <taxon>Nocardia</taxon>
    </lineage>
</organism>
<protein>
    <recommendedName>
        <fullName evidence="4">SUKH-4 immunity protein of toxin-antitoxin system</fullName>
    </recommendedName>
</protein>
<feature type="compositionally biased region" description="Basic and acidic residues" evidence="1">
    <location>
        <begin position="42"/>
        <end position="54"/>
    </location>
</feature>
<evidence type="ECO:0000256" key="1">
    <source>
        <dbReference type="SAM" id="MobiDB-lite"/>
    </source>
</evidence>
<sequence length="441" mass="46892">MSDDYRAAGTVPPRSVREGATGSVDPEDRVPGDRQAVMLDRAGSDEPVPGRDGLDAAGVDVFVPLDSEFGSEAPALPPDRPHDDPRAGLLDYAAEVALDITELLLPAAPPDWQRLELACSVTVAAVAAEAAFSTGAADGVRVEVPAAAVELVRLLRTVTVPLEDRAWWRVMLWRNVSGDVGYEFDYGQRPFPVDQLLPAAAYRADLKDFPRERLPVWLAAYLAAAERRVGTRIARHGAARAVPMRFVDPALMWARWATVAAAAVAIGSEWGPRILGSTAVFEATSGSGATLYLLPRDRVVLSGGLWDDPRLDAVYNDGAAPPDYYAGAPDWIDVPVLNRRATGGLLSFCYWWDGTGWYRGDSPEPMAIAAALPGLWTADTVIGVVYRALGASASQSAVAELVAAAESGRVTVTAVAAAFDLDEQTDLAGAFTQLALAGLTR</sequence>
<dbReference type="Proteomes" id="UP000733379">
    <property type="component" value="Unassembled WGS sequence"/>
</dbReference>
<keyword evidence="3" id="KW-1185">Reference proteome</keyword>
<evidence type="ECO:0008006" key="4">
    <source>
        <dbReference type="Google" id="ProtNLM"/>
    </source>
</evidence>
<gene>
    <name evidence="2" type="ORF">KO481_27260</name>
</gene>
<evidence type="ECO:0000313" key="2">
    <source>
        <dbReference type="EMBL" id="MBU3065213.1"/>
    </source>
</evidence>
<dbReference type="RefSeq" id="WP_215921170.1">
    <property type="nucleotide sequence ID" value="NZ_JAHKNI010000010.1"/>
</dbReference>
<proteinExistence type="predicted"/>